<keyword evidence="7" id="KW-0862">Zinc</keyword>
<evidence type="ECO:0000256" key="3">
    <source>
        <dbReference type="ARBA" id="ARBA00022692"/>
    </source>
</evidence>
<dbReference type="Proteomes" id="UP000092445">
    <property type="component" value="Unassembled WGS sequence"/>
</dbReference>
<evidence type="ECO:0000256" key="10">
    <source>
        <dbReference type="SAM" id="MobiDB-lite"/>
    </source>
</evidence>
<evidence type="ECO:0000256" key="5">
    <source>
        <dbReference type="ARBA" id="ARBA00022771"/>
    </source>
</evidence>
<evidence type="ECO:0000256" key="9">
    <source>
        <dbReference type="ARBA" id="ARBA00023136"/>
    </source>
</evidence>
<evidence type="ECO:0000313" key="14">
    <source>
        <dbReference type="Proteomes" id="UP000092445"/>
    </source>
</evidence>
<dbReference type="GO" id="GO:0016020">
    <property type="term" value="C:membrane"/>
    <property type="evidence" value="ECO:0007669"/>
    <property type="project" value="UniProtKB-SubCell"/>
</dbReference>
<organism evidence="13 14">
    <name type="scientific">Glossina pallidipes</name>
    <name type="common">Tsetse fly</name>
    <dbReference type="NCBI Taxonomy" id="7398"/>
    <lineage>
        <taxon>Eukaryota</taxon>
        <taxon>Metazoa</taxon>
        <taxon>Ecdysozoa</taxon>
        <taxon>Arthropoda</taxon>
        <taxon>Hexapoda</taxon>
        <taxon>Insecta</taxon>
        <taxon>Pterygota</taxon>
        <taxon>Neoptera</taxon>
        <taxon>Endopterygota</taxon>
        <taxon>Diptera</taxon>
        <taxon>Brachycera</taxon>
        <taxon>Muscomorpha</taxon>
        <taxon>Hippoboscoidea</taxon>
        <taxon>Glossinidae</taxon>
        <taxon>Glossina</taxon>
    </lineage>
</organism>
<dbReference type="AlphaFoldDB" id="A0A1A9ZNM8"/>
<evidence type="ECO:0000256" key="6">
    <source>
        <dbReference type="ARBA" id="ARBA00022786"/>
    </source>
</evidence>
<evidence type="ECO:0000313" key="13">
    <source>
        <dbReference type="EnsemblMetazoa" id="GPAI020241-PA"/>
    </source>
</evidence>
<evidence type="ECO:0000256" key="4">
    <source>
        <dbReference type="ARBA" id="ARBA00022723"/>
    </source>
</evidence>
<dbReference type="Gene3D" id="3.30.40.10">
    <property type="entry name" value="Zinc/RING finger domain, C3HC4 (zinc finger)"/>
    <property type="match status" value="1"/>
</dbReference>
<dbReference type="GO" id="GO:0004842">
    <property type="term" value="F:ubiquitin-protein transferase activity"/>
    <property type="evidence" value="ECO:0007669"/>
    <property type="project" value="TreeGrafter"/>
</dbReference>
<evidence type="ECO:0000256" key="1">
    <source>
        <dbReference type="ARBA" id="ARBA00004141"/>
    </source>
</evidence>
<keyword evidence="6" id="KW-0833">Ubl conjugation pathway</keyword>
<reference evidence="13" key="2">
    <citation type="submission" date="2020-05" db="UniProtKB">
        <authorList>
            <consortium name="EnsemblMetazoa"/>
        </authorList>
    </citation>
    <scope>IDENTIFICATION</scope>
    <source>
        <strain evidence="13">IAEA</strain>
    </source>
</reference>
<dbReference type="PROSITE" id="PS51292">
    <property type="entry name" value="ZF_RING_CH"/>
    <property type="match status" value="1"/>
</dbReference>
<keyword evidence="9 11" id="KW-0472">Membrane</keyword>
<dbReference type="PANTHER" id="PTHR46065">
    <property type="entry name" value="E3 UBIQUITIN-PROTEIN LIGASE MARCH 2/3 FAMILY MEMBER"/>
    <property type="match status" value="1"/>
</dbReference>
<evidence type="ECO:0000256" key="8">
    <source>
        <dbReference type="ARBA" id="ARBA00022989"/>
    </source>
</evidence>
<dbReference type="GO" id="GO:0008270">
    <property type="term" value="F:zinc ion binding"/>
    <property type="evidence" value="ECO:0007669"/>
    <property type="project" value="UniProtKB-KW"/>
</dbReference>
<comment type="subcellular location">
    <subcellularLocation>
        <location evidence="1">Membrane</location>
        <topology evidence="1">Multi-pass membrane protein</topology>
    </subcellularLocation>
</comment>
<feature type="region of interest" description="Disordered" evidence="10">
    <location>
        <begin position="1"/>
        <end position="66"/>
    </location>
</feature>
<feature type="transmembrane region" description="Helical" evidence="11">
    <location>
        <begin position="215"/>
        <end position="234"/>
    </location>
</feature>
<feature type="transmembrane region" description="Helical" evidence="11">
    <location>
        <begin position="181"/>
        <end position="203"/>
    </location>
</feature>
<accession>A0A1A9ZNM8</accession>
<feature type="compositionally biased region" description="Low complexity" evidence="10">
    <location>
        <begin position="12"/>
        <end position="26"/>
    </location>
</feature>
<name>A0A1A9ZNM8_GLOPL</name>
<keyword evidence="3 11" id="KW-0812">Transmembrane</keyword>
<dbReference type="PANTHER" id="PTHR46065:SF3">
    <property type="entry name" value="FI20425P1"/>
    <property type="match status" value="1"/>
</dbReference>
<feature type="domain" description="RING-CH-type" evidence="12">
    <location>
        <begin position="91"/>
        <end position="151"/>
    </location>
</feature>
<dbReference type="SMART" id="SM00744">
    <property type="entry name" value="RINGv"/>
    <property type="match status" value="1"/>
</dbReference>
<dbReference type="InterPro" id="IPR011016">
    <property type="entry name" value="Znf_RING-CH"/>
</dbReference>
<proteinExistence type="predicted"/>
<evidence type="ECO:0000256" key="7">
    <source>
        <dbReference type="ARBA" id="ARBA00022833"/>
    </source>
</evidence>
<reference evidence="14" key="1">
    <citation type="submission" date="2014-03" db="EMBL/GenBank/DDBJ databases">
        <authorList>
            <person name="Aksoy S."/>
            <person name="Warren W."/>
            <person name="Wilson R.K."/>
        </authorList>
    </citation>
    <scope>NUCLEOTIDE SEQUENCE [LARGE SCALE GENOMIC DNA]</scope>
    <source>
        <strain evidence="14">IAEA</strain>
    </source>
</reference>
<evidence type="ECO:0000259" key="12">
    <source>
        <dbReference type="PROSITE" id="PS51292"/>
    </source>
</evidence>
<keyword evidence="4" id="KW-0479">Metal-binding</keyword>
<dbReference type="GO" id="GO:0016567">
    <property type="term" value="P:protein ubiquitination"/>
    <property type="evidence" value="ECO:0007669"/>
    <property type="project" value="TreeGrafter"/>
</dbReference>
<evidence type="ECO:0000256" key="11">
    <source>
        <dbReference type="SAM" id="Phobius"/>
    </source>
</evidence>
<dbReference type="STRING" id="7398.A0A1A9ZNM8"/>
<dbReference type="EnsemblMetazoa" id="GPAI020241-RA">
    <property type="protein sequence ID" value="GPAI020241-PA"/>
    <property type="gene ID" value="GPAI020241"/>
</dbReference>
<keyword evidence="2" id="KW-0808">Transferase</keyword>
<keyword evidence="8 11" id="KW-1133">Transmembrane helix</keyword>
<protein>
    <recommendedName>
        <fullName evidence="12">RING-CH-type domain-containing protein</fullName>
    </recommendedName>
</protein>
<sequence length="268" mass="30044">MENGLPKEDTVIQQPSLSPSSNSLNIDTRKSQNHATLSDLKAENASSRPDDLDLSPGSSKPCTSNKLDTLPADKIVAALDEEQNNADNYSLHSIESFVCRICHNSENPERLVSPCLCKGTLTYVHIHCLERWISTSRCTTCELCQFQYNTQQQLRYSMLQSLRIWYSRAISRRALQEDCQMFSLLTLVAFGIIGTLLVAVQYYIIQGHLGGVGRLWTKSWLIFFLATTVNYIIYPSLPASDAANDVVTDIDSDIVNNINSTPSQLYRQ</sequence>
<dbReference type="Pfam" id="PF12906">
    <property type="entry name" value="RINGv"/>
    <property type="match status" value="1"/>
</dbReference>
<dbReference type="VEuPathDB" id="VectorBase:GPAI020241"/>
<feature type="compositionally biased region" description="Polar residues" evidence="10">
    <location>
        <begin position="56"/>
        <end position="66"/>
    </location>
</feature>
<evidence type="ECO:0000256" key="2">
    <source>
        <dbReference type="ARBA" id="ARBA00022679"/>
    </source>
</evidence>
<feature type="compositionally biased region" description="Basic and acidic residues" evidence="10">
    <location>
        <begin position="1"/>
        <end position="10"/>
    </location>
</feature>
<dbReference type="InterPro" id="IPR013083">
    <property type="entry name" value="Znf_RING/FYVE/PHD"/>
</dbReference>
<keyword evidence="5" id="KW-0863">Zinc-finger</keyword>
<keyword evidence="14" id="KW-1185">Reference proteome</keyword>
<dbReference type="SUPFAM" id="SSF57850">
    <property type="entry name" value="RING/U-box"/>
    <property type="match status" value="1"/>
</dbReference>